<feature type="binding site" evidence="4">
    <location>
        <position position="361"/>
    </location>
    <ligand>
        <name>S-adenosyl-L-methionine</name>
        <dbReference type="ChEBI" id="CHEBI:59789"/>
    </ligand>
</feature>
<dbReference type="PROSITE" id="PS01231">
    <property type="entry name" value="TRMA_2"/>
    <property type="match status" value="1"/>
</dbReference>
<dbReference type="EC" id="2.1.1.-" evidence="7"/>
<dbReference type="Pfam" id="PF01938">
    <property type="entry name" value="TRAM"/>
    <property type="match status" value="1"/>
</dbReference>
<dbReference type="SUPFAM" id="SSF50249">
    <property type="entry name" value="Nucleic acid-binding proteins"/>
    <property type="match status" value="1"/>
</dbReference>
<dbReference type="Gene3D" id="2.40.50.1070">
    <property type="match status" value="1"/>
</dbReference>
<sequence>MTADRPPGLAVGDEVVVDVGAVAHGGHCVARHEGQVLFVRHTLPGERVRARVTGLGPRGRFAHADAVEVLEASPHRVAPPCPYAGPGRCGGCDLQHVDVAEQRRLKAAVVREQLARLGGVADVDVVCEPVPGDEEGLRWRTRVEFAVGPDGVGLRRHRSHEVLPLRDCLIAAPGVVGTGVLDRAAPRGVAALDVVAPSVGDPVVVPLVAGDEGARGRGGGRRRGGGGRRAPHTPLRPRGPAPTVQEQVGPDRYAVSARGFWQVHPGAAATFVEQVLDWLDPQEGESVLDLYAGVGLFARPLADRVGSHGWVLAVEADRGAAESATGNLGERPWASVLASPTERAVADLVAAGERADLVVLDPPRSGAGAKVVRGIAALRPRAVVYVACDPAALARDVRTAAEEGLELVEVRALDAFPMTHHVETLALLRPRPT</sequence>
<feature type="domain" description="TRAM" evidence="6">
    <location>
        <begin position="8"/>
        <end position="68"/>
    </location>
</feature>
<evidence type="ECO:0000313" key="7">
    <source>
        <dbReference type="EMBL" id="MFB9732760.1"/>
    </source>
</evidence>
<keyword evidence="3 4" id="KW-0949">S-adenosyl-L-methionine</keyword>
<feature type="compositionally biased region" description="Basic residues" evidence="5">
    <location>
        <begin position="218"/>
        <end position="231"/>
    </location>
</feature>
<dbReference type="InterPro" id="IPR030391">
    <property type="entry name" value="MeTrfase_TrmA_CS"/>
</dbReference>
<dbReference type="CDD" id="cd02440">
    <property type="entry name" value="AdoMet_MTases"/>
    <property type="match status" value="1"/>
</dbReference>
<proteinExistence type="inferred from homology"/>
<keyword evidence="2 4" id="KW-0808">Transferase</keyword>
<dbReference type="PANTHER" id="PTHR11061:SF30">
    <property type="entry name" value="TRNA (URACIL(54)-C(5))-METHYLTRANSFERASE"/>
    <property type="match status" value="1"/>
</dbReference>
<reference evidence="7 8" key="1">
    <citation type="submission" date="2024-09" db="EMBL/GenBank/DDBJ databases">
        <authorList>
            <person name="Sun Q."/>
            <person name="Mori K."/>
        </authorList>
    </citation>
    <scope>NUCLEOTIDE SEQUENCE [LARGE SCALE GENOMIC DNA]</scope>
    <source>
        <strain evidence="7 8">JCM 12763</strain>
    </source>
</reference>
<dbReference type="InterPro" id="IPR029063">
    <property type="entry name" value="SAM-dependent_MTases_sf"/>
</dbReference>
<feature type="region of interest" description="Disordered" evidence="5">
    <location>
        <begin position="210"/>
        <end position="246"/>
    </location>
</feature>
<feature type="binding site" evidence="4">
    <location>
        <position position="291"/>
    </location>
    <ligand>
        <name>S-adenosyl-L-methionine</name>
        <dbReference type="ChEBI" id="CHEBI:59789"/>
    </ligand>
</feature>
<dbReference type="RefSeq" id="WP_141338881.1">
    <property type="nucleotide sequence ID" value="NZ_JBHMAX010000022.1"/>
</dbReference>
<feature type="binding site" evidence="4">
    <location>
        <position position="315"/>
    </location>
    <ligand>
        <name>S-adenosyl-L-methionine</name>
        <dbReference type="ChEBI" id="CHEBI:59789"/>
    </ligand>
</feature>
<dbReference type="EMBL" id="JBHMAX010000022">
    <property type="protein sequence ID" value="MFB9732760.1"/>
    <property type="molecule type" value="Genomic_DNA"/>
</dbReference>
<dbReference type="GO" id="GO:0008168">
    <property type="term" value="F:methyltransferase activity"/>
    <property type="evidence" value="ECO:0007669"/>
    <property type="project" value="UniProtKB-KW"/>
</dbReference>
<accession>A0ABV5V4N5</accession>
<dbReference type="Gene3D" id="3.40.50.150">
    <property type="entry name" value="Vaccinia Virus protein VP39"/>
    <property type="match status" value="2"/>
</dbReference>
<evidence type="ECO:0000256" key="4">
    <source>
        <dbReference type="PROSITE-ProRule" id="PRU01024"/>
    </source>
</evidence>
<comment type="caution">
    <text evidence="7">The sequence shown here is derived from an EMBL/GenBank/DDBJ whole genome shotgun (WGS) entry which is preliminary data.</text>
</comment>
<dbReference type="InterPro" id="IPR010280">
    <property type="entry name" value="U5_MeTrfase_fam"/>
</dbReference>
<protein>
    <submittedName>
        <fullName evidence="7">Class I SAM-dependent RNA methyltransferase</fullName>
        <ecNumber evidence="7">2.1.1.-</ecNumber>
    </submittedName>
</protein>
<dbReference type="Pfam" id="PF05958">
    <property type="entry name" value="tRNA_U5-meth_tr"/>
    <property type="match status" value="1"/>
</dbReference>
<name>A0ABV5V4N5_9MICO</name>
<dbReference type="SUPFAM" id="SSF53335">
    <property type="entry name" value="S-adenosyl-L-methionine-dependent methyltransferases"/>
    <property type="match status" value="1"/>
</dbReference>
<evidence type="ECO:0000259" key="6">
    <source>
        <dbReference type="PROSITE" id="PS50926"/>
    </source>
</evidence>
<dbReference type="InterPro" id="IPR012340">
    <property type="entry name" value="NA-bd_OB-fold"/>
</dbReference>
<dbReference type="PROSITE" id="PS51687">
    <property type="entry name" value="SAM_MT_RNA_M5U"/>
    <property type="match status" value="1"/>
</dbReference>
<keyword evidence="8" id="KW-1185">Reference proteome</keyword>
<comment type="similarity">
    <text evidence="4">Belongs to the class I-like SAM-binding methyltransferase superfamily. RNA M5U methyltransferase family.</text>
</comment>
<evidence type="ECO:0000256" key="5">
    <source>
        <dbReference type="SAM" id="MobiDB-lite"/>
    </source>
</evidence>
<gene>
    <name evidence="7" type="ORF">ACFFN0_11975</name>
</gene>
<dbReference type="PROSITE" id="PS50926">
    <property type="entry name" value="TRAM"/>
    <property type="match status" value="1"/>
</dbReference>
<dbReference type="PANTHER" id="PTHR11061">
    <property type="entry name" value="RNA M5U METHYLTRANSFERASE"/>
    <property type="match status" value="1"/>
</dbReference>
<dbReference type="InterPro" id="IPR002792">
    <property type="entry name" value="TRAM_dom"/>
</dbReference>
<feature type="binding site" evidence="4">
    <location>
        <position position="262"/>
    </location>
    <ligand>
        <name>S-adenosyl-L-methionine</name>
        <dbReference type="ChEBI" id="CHEBI:59789"/>
    </ligand>
</feature>
<dbReference type="GO" id="GO:0032259">
    <property type="term" value="P:methylation"/>
    <property type="evidence" value="ECO:0007669"/>
    <property type="project" value="UniProtKB-KW"/>
</dbReference>
<keyword evidence="1 4" id="KW-0489">Methyltransferase</keyword>
<dbReference type="Gene3D" id="2.40.50.140">
    <property type="entry name" value="Nucleic acid-binding proteins"/>
    <property type="match status" value="1"/>
</dbReference>
<dbReference type="Proteomes" id="UP001589613">
    <property type="component" value="Unassembled WGS sequence"/>
</dbReference>
<evidence type="ECO:0000313" key="8">
    <source>
        <dbReference type="Proteomes" id="UP001589613"/>
    </source>
</evidence>
<organism evidence="7 8">
    <name type="scientific">Ornithinimicrobium kibberense</name>
    <dbReference type="NCBI Taxonomy" id="282060"/>
    <lineage>
        <taxon>Bacteria</taxon>
        <taxon>Bacillati</taxon>
        <taxon>Actinomycetota</taxon>
        <taxon>Actinomycetes</taxon>
        <taxon>Micrococcales</taxon>
        <taxon>Ornithinimicrobiaceae</taxon>
        <taxon>Ornithinimicrobium</taxon>
    </lineage>
</organism>
<feature type="active site" description="Nucleophile" evidence="4">
    <location>
        <position position="388"/>
    </location>
</feature>
<evidence type="ECO:0000256" key="2">
    <source>
        <dbReference type="ARBA" id="ARBA00022679"/>
    </source>
</evidence>
<evidence type="ECO:0000256" key="1">
    <source>
        <dbReference type="ARBA" id="ARBA00022603"/>
    </source>
</evidence>
<evidence type="ECO:0000256" key="3">
    <source>
        <dbReference type="ARBA" id="ARBA00022691"/>
    </source>
</evidence>